<sequence>MTQMTWLKLNRASLDRVPDELSRLSNLEHLQMSRNTLTSVHGELSDLPRLRSVIVRHNQVGPGSDFFAVICSFLLNFWNVYNCSRPVRSVFIDIDCTSSNSPQVRCFSFSKTSSLANLL</sequence>
<name>A0A914RCP2_PAREQ</name>
<dbReference type="InterPro" id="IPR032675">
    <property type="entry name" value="LRR_dom_sf"/>
</dbReference>
<dbReference type="Proteomes" id="UP000887564">
    <property type="component" value="Unplaced"/>
</dbReference>
<evidence type="ECO:0000313" key="2">
    <source>
        <dbReference type="WBParaSite" id="PEQ_0000445601-mRNA-1"/>
    </source>
</evidence>
<dbReference type="InterPro" id="IPR001611">
    <property type="entry name" value="Leu-rich_rpt"/>
</dbReference>
<reference evidence="2" key="1">
    <citation type="submission" date="2022-11" db="UniProtKB">
        <authorList>
            <consortium name="WormBaseParasite"/>
        </authorList>
    </citation>
    <scope>IDENTIFICATION</scope>
</reference>
<organism evidence="1 2">
    <name type="scientific">Parascaris equorum</name>
    <name type="common">Equine roundworm</name>
    <dbReference type="NCBI Taxonomy" id="6256"/>
    <lineage>
        <taxon>Eukaryota</taxon>
        <taxon>Metazoa</taxon>
        <taxon>Ecdysozoa</taxon>
        <taxon>Nematoda</taxon>
        <taxon>Chromadorea</taxon>
        <taxon>Rhabditida</taxon>
        <taxon>Spirurina</taxon>
        <taxon>Ascaridomorpha</taxon>
        <taxon>Ascaridoidea</taxon>
        <taxon>Ascarididae</taxon>
        <taxon>Parascaris</taxon>
    </lineage>
</organism>
<evidence type="ECO:0000313" key="1">
    <source>
        <dbReference type="Proteomes" id="UP000887564"/>
    </source>
</evidence>
<dbReference type="AlphaFoldDB" id="A0A914RCP2"/>
<proteinExistence type="predicted"/>
<keyword evidence="1" id="KW-1185">Reference proteome</keyword>
<dbReference type="Gene3D" id="3.80.10.10">
    <property type="entry name" value="Ribonuclease Inhibitor"/>
    <property type="match status" value="1"/>
</dbReference>
<dbReference type="WBParaSite" id="PEQ_0000445601-mRNA-1">
    <property type="protein sequence ID" value="PEQ_0000445601-mRNA-1"/>
    <property type="gene ID" value="PEQ_0000445601"/>
</dbReference>
<dbReference type="Pfam" id="PF13855">
    <property type="entry name" value="LRR_8"/>
    <property type="match status" value="1"/>
</dbReference>
<protein>
    <submittedName>
        <fullName evidence="2">Uncharacterized protein</fullName>
    </submittedName>
</protein>
<dbReference type="SUPFAM" id="SSF52058">
    <property type="entry name" value="L domain-like"/>
    <property type="match status" value="1"/>
</dbReference>
<accession>A0A914RCP2</accession>